<evidence type="ECO:0000313" key="2">
    <source>
        <dbReference type="EMBL" id="SDF10330.1"/>
    </source>
</evidence>
<proteinExistence type="predicted"/>
<dbReference type="Proteomes" id="UP000199355">
    <property type="component" value="Unassembled WGS sequence"/>
</dbReference>
<evidence type="ECO:0000313" key="3">
    <source>
        <dbReference type="Proteomes" id="UP000199355"/>
    </source>
</evidence>
<keyword evidence="3" id="KW-1185">Reference proteome</keyword>
<gene>
    <name evidence="2" type="ORF">SAMN05192586_101236</name>
</gene>
<dbReference type="InterPro" id="IPR011990">
    <property type="entry name" value="TPR-like_helical_dom_sf"/>
</dbReference>
<protein>
    <submittedName>
        <fullName evidence="2">Tetratricopeptide repeat-containing protein</fullName>
    </submittedName>
</protein>
<dbReference type="InterPro" id="IPR019734">
    <property type="entry name" value="TPR_rpt"/>
</dbReference>
<dbReference type="Pfam" id="PF13432">
    <property type="entry name" value="TPR_16"/>
    <property type="match status" value="1"/>
</dbReference>
<dbReference type="InterPro" id="IPR037919">
    <property type="entry name" value="OGT"/>
</dbReference>
<organism evidence="2 3">
    <name type="scientific">Desulfovibrio legallii</name>
    <dbReference type="NCBI Taxonomy" id="571438"/>
    <lineage>
        <taxon>Bacteria</taxon>
        <taxon>Pseudomonadati</taxon>
        <taxon>Thermodesulfobacteriota</taxon>
        <taxon>Desulfovibrionia</taxon>
        <taxon>Desulfovibrionales</taxon>
        <taxon>Desulfovibrionaceae</taxon>
        <taxon>Desulfovibrio</taxon>
    </lineage>
</organism>
<evidence type="ECO:0000256" key="1">
    <source>
        <dbReference type="PROSITE-ProRule" id="PRU00339"/>
    </source>
</evidence>
<dbReference type="OrthoDB" id="5450625at2"/>
<dbReference type="SMART" id="SM00028">
    <property type="entry name" value="TPR"/>
    <property type="match status" value="5"/>
</dbReference>
<dbReference type="Pfam" id="PF14559">
    <property type="entry name" value="TPR_19"/>
    <property type="match status" value="1"/>
</dbReference>
<dbReference type="PANTHER" id="PTHR44366:SF1">
    <property type="entry name" value="UDP-N-ACETYLGLUCOSAMINE--PEPTIDE N-ACETYLGLUCOSAMINYLTRANSFERASE 110 KDA SUBUNIT"/>
    <property type="match status" value="1"/>
</dbReference>
<dbReference type="GO" id="GO:0097363">
    <property type="term" value="F:protein O-acetylglucosaminyltransferase activity"/>
    <property type="evidence" value="ECO:0007669"/>
    <property type="project" value="TreeGrafter"/>
</dbReference>
<dbReference type="PANTHER" id="PTHR44366">
    <property type="entry name" value="UDP-N-ACETYLGLUCOSAMINE--PEPTIDE N-ACETYLGLUCOSAMINYLTRANSFERASE 110 KDA SUBUNIT"/>
    <property type="match status" value="1"/>
</dbReference>
<dbReference type="EMBL" id="FNBX01000001">
    <property type="protein sequence ID" value="SDF10330.1"/>
    <property type="molecule type" value="Genomic_DNA"/>
</dbReference>
<dbReference type="AlphaFoldDB" id="A0A1G7IC83"/>
<keyword evidence="1" id="KW-0802">TPR repeat</keyword>
<reference evidence="3" key="1">
    <citation type="submission" date="2016-10" db="EMBL/GenBank/DDBJ databases">
        <authorList>
            <person name="Varghese N."/>
            <person name="Submissions S."/>
        </authorList>
    </citation>
    <scope>NUCLEOTIDE SEQUENCE [LARGE SCALE GENOMIC DNA]</scope>
    <source>
        <strain evidence="3">KHC7</strain>
    </source>
</reference>
<dbReference type="Gene3D" id="1.25.40.10">
    <property type="entry name" value="Tetratricopeptide repeat domain"/>
    <property type="match status" value="1"/>
</dbReference>
<dbReference type="GO" id="GO:0006493">
    <property type="term" value="P:protein O-linked glycosylation"/>
    <property type="evidence" value="ECO:0007669"/>
    <property type="project" value="InterPro"/>
</dbReference>
<dbReference type="GO" id="GO:0042802">
    <property type="term" value="F:identical protein binding"/>
    <property type="evidence" value="ECO:0007669"/>
    <property type="project" value="InterPro"/>
</dbReference>
<sequence length="210" mass="23197">MKARYDDLDEYIADLKAEIAQNEQCATHYYNLGLALLTKRDFVAAEEALLNAVRNSPHLAEAYVQLGGICLERGDLDGCLRYNEEAANCRAKFPVPWSNIAFVHLQRGEPDKAVTALKKALKWDPDFVQAQNALATAYYMQGEVQAAEEQCRKILATHPGFAPAWNNLALALFDQNDAPAAADAARKAVELGFDVPQGFREELRAAGQEV</sequence>
<accession>A0A1G7IC83</accession>
<feature type="repeat" description="TPR" evidence="1">
    <location>
        <begin position="94"/>
        <end position="127"/>
    </location>
</feature>
<dbReference type="PROSITE" id="PS50005">
    <property type="entry name" value="TPR"/>
    <property type="match status" value="1"/>
</dbReference>
<dbReference type="STRING" id="571438.SAMN05192586_101236"/>
<name>A0A1G7IC83_9BACT</name>
<dbReference type="RefSeq" id="WP_092152490.1">
    <property type="nucleotide sequence ID" value="NZ_FNBX01000001.1"/>
</dbReference>
<dbReference type="SUPFAM" id="SSF48452">
    <property type="entry name" value="TPR-like"/>
    <property type="match status" value="2"/>
</dbReference>